<dbReference type="Proteomes" id="UP000789342">
    <property type="component" value="Unassembled WGS sequence"/>
</dbReference>
<evidence type="ECO:0000313" key="1">
    <source>
        <dbReference type="EMBL" id="CAG8782437.1"/>
    </source>
</evidence>
<comment type="caution">
    <text evidence="1">The sequence shown here is derived from an EMBL/GenBank/DDBJ whole genome shotgun (WGS) entry which is preliminary data.</text>
</comment>
<accession>A0A9N9P1X8</accession>
<evidence type="ECO:0000313" key="2">
    <source>
        <dbReference type="Proteomes" id="UP000789342"/>
    </source>
</evidence>
<reference evidence="1" key="1">
    <citation type="submission" date="2021-06" db="EMBL/GenBank/DDBJ databases">
        <authorList>
            <person name="Kallberg Y."/>
            <person name="Tangrot J."/>
            <person name="Rosling A."/>
        </authorList>
    </citation>
    <scope>NUCLEOTIDE SEQUENCE</scope>
    <source>
        <strain evidence="1">CL551</strain>
    </source>
</reference>
<dbReference type="AlphaFoldDB" id="A0A9N9P1X8"/>
<keyword evidence="2" id="KW-1185">Reference proteome</keyword>
<proteinExistence type="predicted"/>
<dbReference type="EMBL" id="CAJVPV010053816">
    <property type="protein sequence ID" value="CAG8782437.1"/>
    <property type="molecule type" value="Genomic_DNA"/>
</dbReference>
<protein>
    <submittedName>
        <fullName evidence="1">4341_t:CDS:1</fullName>
    </submittedName>
</protein>
<name>A0A9N9P1X8_9GLOM</name>
<organism evidence="1 2">
    <name type="scientific">Acaulospora morrowiae</name>
    <dbReference type="NCBI Taxonomy" id="94023"/>
    <lineage>
        <taxon>Eukaryota</taxon>
        <taxon>Fungi</taxon>
        <taxon>Fungi incertae sedis</taxon>
        <taxon>Mucoromycota</taxon>
        <taxon>Glomeromycotina</taxon>
        <taxon>Glomeromycetes</taxon>
        <taxon>Diversisporales</taxon>
        <taxon>Acaulosporaceae</taxon>
        <taxon>Acaulospora</taxon>
    </lineage>
</organism>
<sequence>TQFAVLPYSYAKEFLTRILDNNILCLYNASHFCGHVADSRKET</sequence>
<gene>
    <name evidence="1" type="ORF">AMORRO_LOCUS17441</name>
</gene>
<feature type="non-terminal residue" evidence="1">
    <location>
        <position position="1"/>
    </location>
</feature>